<evidence type="ECO:0000256" key="3">
    <source>
        <dbReference type="ARBA" id="ARBA00022692"/>
    </source>
</evidence>
<evidence type="ECO:0000256" key="4">
    <source>
        <dbReference type="ARBA" id="ARBA00022989"/>
    </source>
</evidence>
<feature type="transmembrane region" description="Helical" evidence="7">
    <location>
        <begin position="375"/>
        <end position="394"/>
    </location>
</feature>
<evidence type="ECO:0000256" key="6">
    <source>
        <dbReference type="RuleBase" id="RU362091"/>
    </source>
</evidence>
<feature type="transmembrane region" description="Helical" evidence="7">
    <location>
        <begin position="271"/>
        <end position="297"/>
    </location>
</feature>
<dbReference type="AlphaFoldDB" id="A0AAW6TXE2"/>
<gene>
    <name evidence="8" type="ORF">QJ522_15155</name>
</gene>
<feature type="transmembrane region" description="Helical" evidence="7">
    <location>
        <begin position="231"/>
        <end position="250"/>
    </location>
</feature>
<evidence type="ECO:0000256" key="1">
    <source>
        <dbReference type="ARBA" id="ARBA00004141"/>
    </source>
</evidence>
<dbReference type="GO" id="GO:0005412">
    <property type="term" value="F:D-glucose:sodium symporter activity"/>
    <property type="evidence" value="ECO:0007669"/>
    <property type="project" value="TreeGrafter"/>
</dbReference>
<feature type="transmembrane region" description="Helical" evidence="7">
    <location>
        <begin position="6"/>
        <end position="27"/>
    </location>
</feature>
<keyword evidence="4 7" id="KW-1133">Transmembrane helix</keyword>
<dbReference type="Proteomes" id="UP001431776">
    <property type="component" value="Unassembled WGS sequence"/>
</dbReference>
<dbReference type="PANTHER" id="PTHR11819:SF195">
    <property type="entry name" value="SODIUM_GLUCOSE COTRANSPORTER 4"/>
    <property type="match status" value="1"/>
</dbReference>
<feature type="transmembrane region" description="Helical" evidence="7">
    <location>
        <begin position="406"/>
        <end position="428"/>
    </location>
</feature>
<feature type="transmembrane region" description="Helical" evidence="7">
    <location>
        <begin position="188"/>
        <end position="211"/>
    </location>
</feature>
<feature type="transmembrane region" description="Helical" evidence="7">
    <location>
        <begin position="334"/>
        <end position="363"/>
    </location>
</feature>
<name>A0AAW6TXE2_9BACT</name>
<comment type="subcellular location">
    <subcellularLocation>
        <location evidence="1">Membrane</location>
        <topology evidence="1">Multi-pass membrane protein</topology>
    </subcellularLocation>
</comment>
<evidence type="ECO:0000256" key="7">
    <source>
        <dbReference type="SAM" id="Phobius"/>
    </source>
</evidence>
<feature type="transmembrane region" description="Helical" evidence="7">
    <location>
        <begin position="527"/>
        <end position="545"/>
    </location>
</feature>
<dbReference type="Pfam" id="PF00474">
    <property type="entry name" value="SSF"/>
    <property type="match status" value="1"/>
</dbReference>
<proteinExistence type="inferred from homology"/>
<keyword evidence="3 7" id="KW-0812">Transmembrane</keyword>
<feature type="transmembrane region" description="Helical" evidence="7">
    <location>
        <begin position="157"/>
        <end position="181"/>
    </location>
</feature>
<dbReference type="PANTHER" id="PTHR11819">
    <property type="entry name" value="SOLUTE CARRIER FAMILY 5"/>
    <property type="match status" value="1"/>
</dbReference>
<protein>
    <submittedName>
        <fullName evidence="8">Sodium:solute symporter</fullName>
    </submittedName>
</protein>
<evidence type="ECO:0000256" key="2">
    <source>
        <dbReference type="ARBA" id="ARBA00006434"/>
    </source>
</evidence>
<comment type="caution">
    <text evidence="8">The sequence shown here is derived from an EMBL/GenBank/DDBJ whole genome shotgun (WGS) entry which is preliminary data.</text>
</comment>
<dbReference type="EMBL" id="JASCXX010000019">
    <property type="protein sequence ID" value="MDI6450398.1"/>
    <property type="molecule type" value="Genomic_DNA"/>
</dbReference>
<accession>A0AAW6TXE2</accession>
<comment type="similarity">
    <text evidence="2 6">Belongs to the sodium:solute symporter (SSF) (TC 2.A.21) family.</text>
</comment>
<dbReference type="PROSITE" id="PS50283">
    <property type="entry name" value="NA_SOLUT_SYMP_3"/>
    <property type="match status" value="1"/>
</dbReference>
<dbReference type="InterPro" id="IPR001734">
    <property type="entry name" value="Na/solute_symporter"/>
</dbReference>
<dbReference type="CDD" id="cd10329">
    <property type="entry name" value="SLC5sbd_SGLT1-like"/>
    <property type="match status" value="1"/>
</dbReference>
<dbReference type="GO" id="GO:0005886">
    <property type="term" value="C:plasma membrane"/>
    <property type="evidence" value="ECO:0007669"/>
    <property type="project" value="TreeGrafter"/>
</dbReference>
<sequence length="546" mass="59084">MQIGLPDTAIIVAYIVGILALGCWAGLRRRAHDKADEYFLAGKTLRWPVIGLALFATNISTVHLVSLAEEGYTNGLAYGNFEWMAPFTLIALALFFAPFYIRSGVATLPDFLEKRYGRASRDWLAVLSIVSAIFIHIGFSLYAGATVLQGLFGIPKMWSIVLIAAITGLYTMVGGLMAVVLTESVQTIILLAGAVVLTAISLIKVGGWSGLTEQVDPVMFTVLRPAGDASGLPWYSVFLGYPIIGIWYWCTDQTIVQRVLGARDENHARTGALFAGFIKILPVFIFVLPGLICLALVRKGAIPALPLDAEGQPNAALTYSHMIGTLLPVGLRGVVAAALMAALMSTVSGALNSTATLFSYDLYKRWAPGTSERKLVRIGRIVTFVAMVLAVLWSPLCGRFPTVFQGINAAISYLAPPITVVFIAGVFWKRASSKASFVTLVTGSAVGFVVFLLDFTKILPAFKEAHASFAFLNFMVISFLLACLCGVVMIVLSLAFPDESTEARMALVWKSPLEPLREKGWPGLGNYKFLSALLALTMIVLYIVFR</sequence>
<feature type="transmembrane region" description="Helical" evidence="7">
    <location>
        <begin position="435"/>
        <end position="453"/>
    </location>
</feature>
<keyword evidence="9" id="KW-1185">Reference proteome</keyword>
<reference evidence="8" key="1">
    <citation type="submission" date="2023-05" db="EMBL/GenBank/DDBJ databases">
        <title>Anaerotaeda fermentans gen. nov., sp. nov., a novel anaerobic planctomycete of the new family within the order Sedimentisphaerales isolated from Taman Peninsula, Russia.</title>
        <authorList>
            <person name="Khomyakova M.A."/>
            <person name="Merkel A.Y."/>
            <person name="Slobodkin A.I."/>
        </authorList>
    </citation>
    <scope>NUCLEOTIDE SEQUENCE</scope>
    <source>
        <strain evidence="8">M17dextr</strain>
    </source>
</reference>
<evidence type="ECO:0000313" key="8">
    <source>
        <dbReference type="EMBL" id="MDI6450398.1"/>
    </source>
</evidence>
<feature type="transmembrane region" description="Helical" evidence="7">
    <location>
        <begin position="47"/>
        <end position="68"/>
    </location>
</feature>
<dbReference type="InterPro" id="IPR038377">
    <property type="entry name" value="Na/Glc_symporter_sf"/>
</dbReference>
<dbReference type="RefSeq" id="WP_349245807.1">
    <property type="nucleotide sequence ID" value="NZ_JASCXX010000019.1"/>
</dbReference>
<keyword evidence="5 7" id="KW-0472">Membrane</keyword>
<dbReference type="NCBIfam" id="TIGR00813">
    <property type="entry name" value="sss"/>
    <property type="match status" value="1"/>
</dbReference>
<feature type="transmembrane region" description="Helical" evidence="7">
    <location>
        <begin position="122"/>
        <end position="145"/>
    </location>
</feature>
<evidence type="ECO:0000313" key="9">
    <source>
        <dbReference type="Proteomes" id="UP001431776"/>
    </source>
</evidence>
<feature type="transmembrane region" description="Helical" evidence="7">
    <location>
        <begin position="83"/>
        <end position="101"/>
    </location>
</feature>
<feature type="transmembrane region" description="Helical" evidence="7">
    <location>
        <begin position="473"/>
        <end position="496"/>
    </location>
</feature>
<evidence type="ECO:0000256" key="5">
    <source>
        <dbReference type="ARBA" id="ARBA00023136"/>
    </source>
</evidence>
<organism evidence="8 9">
    <name type="scientific">Anaerobaca lacustris</name>
    <dbReference type="NCBI Taxonomy" id="3044600"/>
    <lineage>
        <taxon>Bacteria</taxon>
        <taxon>Pseudomonadati</taxon>
        <taxon>Planctomycetota</taxon>
        <taxon>Phycisphaerae</taxon>
        <taxon>Sedimentisphaerales</taxon>
        <taxon>Anaerobacaceae</taxon>
        <taxon>Anaerobaca</taxon>
    </lineage>
</organism>
<dbReference type="Gene3D" id="1.20.1730.10">
    <property type="entry name" value="Sodium/glucose cotransporter"/>
    <property type="match status" value="1"/>
</dbReference>